<protein>
    <submittedName>
        <fullName evidence="1">Uncharacterized protein</fullName>
    </submittedName>
</protein>
<gene>
    <name evidence="1" type="ORF">K435DRAFT_572450</name>
</gene>
<proteinExistence type="predicted"/>
<name>A0A4S8MAK5_DENBC</name>
<dbReference type="OrthoDB" id="3265433at2759"/>
<dbReference type="AlphaFoldDB" id="A0A4S8MAK5"/>
<keyword evidence="2" id="KW-1185">Reference proteome</keyword>
<evidence type="ECO:0000313" key="2">
    <source>
        <dbReference type="Proteomes" id="UP000297245"/>
    </source>
</evidence>
<accession>A0A4S8MAK5</accession>
<sequence length="105" mass="12688">LAWFWRDTNVPIEEELEQSPQMENSYKVNYLRAGARWDRWKEELILVKKEMEWRVSWFEHASEVWTNRGELTGISEGARVYARIQANKWSMFAARSRQAFGRYLD</sequence>
<evidence type="ECO:0000313" key="1">
    <source>
        <dbReference type="EMBL" id="THU99487.1"/>
    </source>
</evidence>
<organism evidence="1 2">
    <name type="scientific">Dendrothele bispora (strain CBS 962.96)</name>
    <dbReference type="NCBI Taxonomy" id="1314807"/>
    <lineage>
        <taxon>Eukaryota</taxon>
        <taxon>Fungi</taxon>
        <taxon>Dikarya</taxon>
        <taxon>Basidiomycota</taxon>
        <taxon>Agaricomycotina</taxon>
        <taxon>Agaricomycetes</taxon>
        <taxon>Agaricomycetidae</taxon>
        <taxon>Agaricales</taxon>
        <taxon>Agaricales incertae sedis</taxon>
        <taxon>Dendrothele</taxon>
    </lineage>
</organism>
<reference evidence="1 2" key="1">
    <citation type="journal article" date="2019" name="Nat. Ecol. Evol.">
        <title>Megaphylogeny resolves global patterns of mushroom evolution.</title>
        <authorList>
            <person name="Varga T."/>
            <person name="Krizsan K."/>
            <person name="Foldi C."/>
            <person name="Dima B."/>
            <person name="Sanchez-Garcia M."/>
            <person name="Sanchez-Ramirez S."/>
            <person name="Szollosi G.J."/>
            <person name="Szarkandi J.G."/>
            <person name="Papp V."/>
            <person name="Albert L."/>
            <person name="Andreopoulos W."/>
            <person name="Angelini C."/>
            <person name="Antonin V."/>
            <person name="Barry K.W."/>
            <person name="Bougher N.L."/>
            <person name="Buchanan P."/>
            <person name="Buyck B."/>
            <person name="Bense V."/>
            <person name="Catcheside P."/>
            <person name="Chovatia M."/>
            <person name="Cooper J."/>
            <person name="Damon W."/>
            <person name="Desjardin D."/>
            <person name="Finy P."/>
            <person name="Geml J."/>
            <person name="Haridas S."/>
            <person name="Hughes K."/>
            <person name="Justo A."/>
            <person name="Karasinski D."/>
            <person name="Kautmanova I."/>
            <person name="Kiss B."/>
            <person name="Kocsube S."/>
            <person name="Kotiranta H."/>
            <person name="LaButti K.M."/>
            <person name="Lechner B.E."/>
            <person name="Liimatainen K."/>
            <person name="Lipzen A."/>
            <person name="Lukacs Z."/>
            <person name="Mihaltcheva S."/>
            <person name="Morgado L.N."/>
            <person name="Niskanen T."/>
            <person name="Noordeloos M.E."/>
            <person name="Ohm R.A."/>
            <person name="Ortiz-Santana B."/>
            <person name="Ovrebo C."/>
            <person name="Racz N."/>
            <person name="Riley R."/>
            <person name="Savchenko A."/>
            <person name="Shiryaev A."/>
            <person name="Soop K."/>
            <person name="Spirin V."/>
            <person name="Szebenyi C."/>
            <person name="Tomsovsky M."/>
            <person name="Tulloss R.E."/>
            <person name="Uehling J."/>
            <person name="Grigoriev I.V."/>
            <person name="Vagvolgyi C."/>
            <person name="Papp T."/>
            <person name="Martin F.M."/>
            <person name="Miettinen O."/>
            <person name="Hibbett D.S."/>
            <person name="Nagy L.G."/>
        </authorList>
    </citation>
    <scope>NUCLEOTIDE SEQUENCE [LARGE SCALE GENOMIC DNA]</scope>
    <source>
        <strain evidence="1 2">CBS 962.96</strain>
    </source>
</reference>
<dbReference type="EMBL" id="ML179119">
    <property type="protein sequence ID" value="THU99487.1"/>
    <property type="molecule type" value="Genomic_DNA"/>
</dbReference>
<feature type="non-terminal residue" evidence="1">
    <location>
        <position position="105"/>
    </location>
</feature>
<feature type="non-terminal residue" evidence="1">
    <location>
        <position position="1"/>
    </location>
</feature>
<dbReference type="Proteomes" id="UP000297245">
    <property type="component" value="Unassembled WGS sequence"/>
</dbReference>